<evidence type="ECO:0000313" key="2">
    <source>
        <dbReference type="Proteomes" id="UP000694941"/>
    </source>
</evidence>
<reference evidence="3 4" key="1">
    <citation type="submission" date="2025-05" db="UniProtKB">
        <authorList>
            <consortium name="RefSeq"/>
        </authorList>
    </citation>
    <scope>IDENTIFICATION</scope>
    <source>
        <tissue evidence="3 4">Muscle</tissue>
    </source>
</reference>
<dbReference type="InterPro" id="IPR018846">
    <property type="entry name" value="Beta-prop_RSE1/DDB1/CPSF1_1st"/>
</dbReference>
<proteinExistence type="predicted"/>
<keyword evidence="2" id="KW-1185">Reference proteome</keyword>
<evidence type="ECO:0000313" key="4">
    <source>
        <dbReference type="RefSeq" id="XP_022234968.1"/>
    </source>
</evidence>
<dbReference type="PANTHER" id="PTHR10644">
    <property type="entry name" value="DNA REPAIR/RNA PROCESSING CPSF FAMILY"/>
    <property type="match status" value="1"/>
</dbReference>
<dbReference type="Gene3D" id="2.130.10.10">
    <property type="entry name" value="YVTN repeat-like/Quinoprotein amine dehydrogenase"/>
    <property type="match status" value="1"/>
</dbReference>
<dbReference type="GeneID" id="106475042"/>
<gene>
    <name evidence="3 4" type="primary">LOC106475042</name>
</gene>
<dbReference type="RefSeq" id="XP_022234968.1">
    <property type="nucleotide sequence ID" value="XM_022379260.1"/>
</dbReference>
<organism evidence="2 4">
    <name type="scientific">Limulus polyphemus</name>
    <name type="common">Atlantic horseshoe crab</name>
    <dbReference type="NCBI Taxonomy" id="6850"/>
    <lineage>
        <taxon>Eukaryota</taxon>
        <taxon>Metazoa</taxon>
        <taxon>Ecdysozoa</taxon>
        <taxon>Arthropoda</taxon>
        <taxon>Chelicerata</taxon>
        <taxon>Merostomata</taxon>
        <taxon>Xiphosura</taxon>
        <taxon>Limulidae</taxon>
        <taxon>Limulus</taxon>
    </lineage>
</organism>
<dbReference type="InterPro" id="IPR015943">
    <property type="entry name" value="WD40/YVTN_repeat-like_dom_sf"/>
</dbReference>
<dbReference type="Proteomes" id="UP000694941">
    <property type="component" value="Unplaced"/>
</dbReference>
<accession>A0ABM1RUB3</accession>
<dbReference type="RefSeq" id="XP_013791194.2">
    <property type="nucleotide sequence ID" value="XM_013935740.2"/>
</dbReference>
<dbReference type="Pfam" id="PF10433">
    <property type="entry name" value="Beta-prop_RSE1_1st"/>
    <property type="match status" value="1"/>
</dbReference>
<evidence type="ECO:0000313" key="3">
    <source>
        <dbReference type="RefSeq" id="XP_013791194.2"/>
    </source>
</evidence>
<protein>
    <submittedName>
        <fullName evidence="3 4">Cleavage and polyadenylation specificity factor subunit 1-like</fullName>
    </submittedName>
</protein>
<evidence type="ECO:0000259" key="1">
    <source>
        <dbReference type="Pfam" id="PF10433"/>
    </source>
</evidence>
<dbReference type="InterPro" id="IPR050358">
    <property type="entry name" value="RSE1/DDB1/CFT1"/>
</dbReference>
<name>A0ABM1RUB3_LIMPO</name>
<feature type="domain" description="RSE1/DDB1/CPSF1 first beta-propeller" evidence="1">
    <location>
        <begin position="18"/>
        <end position="237"/>
    </location>
</feature>
<sequence>MASNMYAFHKQTHPPTGVEHCLYCNFYNMEEHNLIVAQASHLKVFRLVPEAEVSDKLGENDKQPKLKLECTQSFSLHGNIMSLQAVRLTGSPRNALLLSFQEAKLSVVEYDPSTHDLKTLSLHYFEDYDMKGGFTQHYQIPFVRVDPEGRCAAMMVYGKNLVILPFRKDSATEDQDSSLLPGSKSSVLASYTIKLSELDEKVDNIIDLQFLHGYYEPTLLILFEPLKTWPGRVAVRQDTCSMISLSLNIHEKVHPVIWSLSSLPYDCTQALAVPKPIGMSL</sequence>